<evidence type="ECO:0000256" key="1">
    <source>
        <dbReference type="SAM" id="Phobius"/>
    </source>
</evidence>
<proteinExistence type="predicted"/>
<protein>
    <recommendedName>
        <fullName evidence="4">Transcriptional regulator</fullName>
    </recommendedName>
</protein>
<dbReference type="HOGENOM" id="CLU_182708_0_0_2"/>
<name>A8MC07_CALMQ</name>
<feature type="transmembrane region" description="Helical" evidence="1">
    <location>
        <begin position="34"/>
        <end position="56"/>
    </location>
</feature>
<keyword evidence="1" id="KW-0812">Transmembrane</keyword>
<dbReference type="eggNOG" id="arCOG04189">
    <property type="taxonomic scope" value="Archaea"/>
</dbReference>
<dbReference type="RefSeq" id="WP_012187010.1">
    <property type="nucleotide sequence ID" value="NC_009954.1"/>
</dbReference>
<keyword evidence="1" id="KW-0472">Membrane</keyword>
<dbReference type="OrthoDB" id="6815at2157"/>
<feature type="transmembrane region" description="Helical" evidence="1">
    <location>
        <begin position="6"/>
        <end position="27"/>
    </location>
</feature>
<accession>A8MC07</accession>
<dbReference type="AlphaFoldDB" id="A8MC07"/>
<dbReference type="GeneID" id="5708571"/>
<keyword evidence="3" id="KW-1185">Reference proteome</keyword>
<evidence type="ECO:0008006" key="4">
    <source>
        <dbReference type="Google" id="ProtNLM"/>
    </source>
</evidence>
<organism evidence="2 3">
    <name type="scientific">Caldivirga maquilingensis (strain ATCC 700844 / DSM 13496 / JCM 10307 / IC-167)</name>
    <dbReference type="NCBI Taxonomy" id="397948"/>
    <lineage>
        <taxon>Archaea</taxon>
        <taxon>Thermoproteota</taxon>
        <taxon>Thermoprotei</taxon>
        <taxon>Thermoproteales</taxon>
        <taxon>Thermoproteaceae</taxon>
        <taxon>Caldivirga</taxon>
    </lineage>
</organism>
<keyword evidence="1" id="KW-1133">Transmembrane helix</keyword>
<dbReference type="KEGG" id="cma:Cmaq_1975"/>
<evidence type="ECO:0000313" key="2">
    <source>
        <dbReference type="EMBL" id="ABW02791.1"/>
    </source>
</evidence>
<sequence>MRRDTAIGVALMVIGAVVIVAYGWLVFATPWWRIVLELTGFIAVAAVFGILAWIGYALATTPPPKPIEEIEKEIQEELQKLQEEEKKQEGSKGSS</sequence>
<gene>
    <name evidence="2" type="ordered locus">Cmaq_1975</name>
</gene>
<evidence type="ECO:0000313" key="3">
    <source>
        <dbReference type="Proteomes" id="UP000001137"/>
    </source>
</evidence>
<dbReference type="EMBL" id="CP000852">
    <property type="protein sequence ID" value="ABW02791.1"/>
    <property type="molecule type" value="Genomic_DNA"/>
</dbReference>
<dbReference type="Proteomes" id="UP000001137">
    <property type="component" value="Chromosome"/>
</dbReference>
<reference evidence="2 3" key="1">
    <citation type="submission" date="2007-10" db="EMBL/GenBank/DDBJ databases">
        <title>Complete sequence of Caldivirga maquilingensis IC-167.</title>
        <authorList>
            <consortium name="US DOE Joint Genome Institute"/>
            <person name="Copeland A."/>
            <person name="Lucas S."/>
            <person name="Lapidus A."/>
            <person name="Barry K."/>
            <person name="Glavina del Rio T."/>
            <person name="Dalin E."/>
            <person name="Tice H."/>
            <person name="Pitluck S."/>
            <person name="Saunders E."/>
            <person name="Brettin T."/>
            <person name="Bruce D."/>
            <person name="Detter J.C."/>
            <person name="Han C."/>
            <person name="Schmutz J."/>
            <person name="Larimer F."/>
            <person name="Land M."/>
            <person name="Hauser L."/>
            <person name="Kyrpides N."/>
            <person name="Ivanova N."/>
            <person name="Biddle J.F."/>
            <person name="Zhang Z."/>
            <person name="Fitz-Gibbon S.T."/>
            <person name="Lowe T.M."/>
            <person name="Saltikov C."/>
            <person name="House C.H."/>
            <person name="Richardson P."/>
        </authorList>
    </citation>
    <scope>NUCLEOTIDE SEQUENCE [LARGE SCALE GENOMIC DNA]</scope>
    <source>
        <strain evidence="3">ATCC 700844 / DSM 13496 / JCM 10307 / IC-167</strain>
    </source>
</reference>